<feature type="active site" evidence="13">
    <location>
        <position position="91"/>
    </location>
</feature>
<feature type="signal peptide" evidence="17">
    <location>
        <begin position="1"/>
        <end position="17"/>
    </location>
</feature>
<evidence type="ECO:0000256" key="3">
    <source>
        <dbReference type="ARBA" id="ARBA00008085"/>
    </source>
</evidence>
<dbReference type="FunFam" id="3.30.1130.10:FF:000012">
    <property type="entry name" value="GTP cyclohydrolase 1"/>
    <property type="match status" value="1"/>
</dbReference>
<sequence>MILFKVFILLLPFVVYSESITRIQLHPSLHLNLSYPEWNLSVKQFKNKWFQRLTSSKNGIYTEYLENYQNIEYYGEISIGTPPQTFYVIFDTGSPYLWIPSKMCDSSDLACQVHHKYDSSKSSTYKPNGELFYVQYGTGIASGFLSSDCVHIGSLNIVDQTFGEVTHQPGQVFINFHFDGIMGMGFQQRSQNSNPTPIFLNMIEQRLVDKPVFAVYLNLNEEKTTSGEIMFGGIDDRYYTGDFTYSDVVSEEYWMIKIDGISINDKIFCPSGSTALIDTGTALISGPTEKINNINKYLGSIQVSNNEYIVDCNKIHNLPIIEIKINGKPIQLKADDYIVECIPTPVAWYAHHLPGWIHSLCVAATFIIEIPLPLLFFVPFRTTRLVSFYSQVPFASLDSTIQLPPQIRQVYKHLQPYYITNSYGLFRRMTGVGGRPELILEAASNPTGPWYEYEFNFKPGRIDRTPPVVIPHQPRLDWQMWFAALTNYRNHPWLMNLVYRLLNQQTEVLELLDPSSVPNNPKYIRAHLYTYHFTDSFDSKDWWKRTFKSEYLPPVTLSSEILRNAVEENGLVGKRRLRPHDPTILSAFLTGLRSFIGQPRDLSPLIMIIALNYYKKKTTYVHTLHMLRYSVFHVLNMNENKIKHQSHSSLPINTKMTMSSKEMNASYLILKNDDEINETTVNLERELNEKLTLKHLLNDSDFVDTSNLVESSGVSLINEPPKRPIKGYQLLKKKFHFTRETFTGGLKRNNSNQNAKTITKTNNPITTTSNNITTTTTTTIIDSTVTHGSNINVDKIGNHMKNLLNTSHDNISTRERSSSFSVRCENYEPRLSIQSNNIGNKNNNRYYKNKNSKLNNTNNHEQSLLSKSQLNIKPTTHLECLSLQSSRKHSQISLWDVQRDYPRNFLTLGGSMLGVSDTASIITEGINDHYTDLISAFHKILIAVGENPNRQGLLKTPQRAAKSMLYFTKGYEERVSDILNEAIFEENHDELVLVKDIEMFSMCEHHMIPFIGRVSIGYLPNKKILGLSKLARIVEIFSRRLQVQERLTKEIATALTEAINPKGVGVIIEATHMCMVMRGVQKINSTTITTTMMGDLKHNAKLRDEFLQLAGRR</sequence>
<dbReference type="GO" id="GO:0005789">
    <property type="term" value="C:endoplasmic reticulum membrane"/>
    <property type="evidence" value="ECO:0007669"/>
    <property type="project" value="UniProtKB-SubCell"/>
</dbReference>
<dbReference type="AlphaFoldDB" id="A0A430Q8H1"/>
<feature type="active site" evidence="13">
    <location>
        <position position="278"/>
    </location>
</feature>
<dbReference type="PROSITE" id="PS00860">
    <property type="entry name" value="GTP_CYCLOHYDROL_1_2"/>
    <property type="match status" value="1"/>
</dbReference>
<dbReference type="InterPro" id="IPR020602">
    <property type="entry name" value="GTP_CycHdrlase_I_dom"/>
</dbReference>
<proteinExistence type="inferred from homology"/>
<dbReference type="GO" id="GO:0003934">
    <property type="term" value="F:GTP cyclohydrolase I activity"/>
    <property type="evidence" value="ECO:0007669"/>
    <property type="project" value="InterPro"/>
</dbReference>
<keyword evidence="7" id="KW-0547">Nucleotide-binding</keyword>
<feature type="chain" id="PRO_5019446082" description="GTP cyclohydrolase 1" evidence="17">
    <location>
        <begin position="18"/>
        <end position="1113"/>
    </location>
</feature>
<dbReference type="PROSITE" id="PS00859">
    <property type="entry name" value="GTP_CYCLOHYDROL_1_1"/>
    <property type="match status" value="1"/>
</dbReference>
<dbReference type="InterPro" id="IPR001474">
    <property type="entry name" value="GTP_CycHdrlase_I"/>
</dbReference>
<dbReference type="STRING" id="6184.A0A430Q8H1"/>
<keyword evidence="6 15" id="KW-0645">Protease</keyword>
<dbReference type="PRINTS" id="PR00792">
    <property type="entry name" value="PEPSIN"/>
</dbReference>
<dbReference type="Pfam" id="PF25179">
    <property type="entry name" value="LMF1_C"/>
    <property type="match status" value="1"/>
</dbReference>
<evidence type="ECO:0000256" key="6">
    <source>
        <dbReference type="ARBA" id="ARBA00022670"/>
    </source>
</evidence>
<dbReference type="Gene3D" id="2.60.40.1960">
    <property type="match status" value="1"/>
</dbReference>
<reference evidence="19 20" key="1">
    <citation type="journal article" date="2019" name="PLoS Pathog.">
        <title>Genome sequence of the bovine parasite Schistosoma bovis Tanzania.</title>
        <authorList>
            <person name="Oey H."/>
            <person name="Zakrzewski M."/>
            <person name="Gobert G."/>
            <person name="Gravermann K."/>
            <person name="Stoye J."/>
            <person name="Jones M."/>
            <person name="Mcmanus D."/>
            <person name="Krause L."/>
        </authorList>
    </citation>
    <scope>NUCLEOTIDE SEQUENCE [LARGE SCALE GENOMIC DNA]</scope>
    <source>
        <strain evidence="19 20">TAN1997</strain>
    </source>
</reference>
<dbReference type="CDD" id="cd00642">
    <property type="entry name" value="GTP_cyclohydro1"/>
    <property type="match status" value="1"/>
</dbReference>
<dbReference type="NCBIfam" id="TIGR00063">
    <property type="entry name" value="folE"/>
    <property type="match status" value="1"/>
</dbReference>
<dbReference type="Proteomes" id="UP000290809">
    <property type="component" value="Unassembled WGS sequence"/>
</dbReference>
<evidence type="ECO:0000256" key="8">
    <source>
        <dbReference type="ARBA" id="ARBA00022750"/>
    </source>
</evidence>
<dbReference type="NCBIfam" id="NF006826">
    <property type="entry name" value="PRK09347.1-3"/>
    <property type="match status" value="1"/>
</dbReference>
<dbReference type="InterPro" id="IPR043133">
    <property type="entry name" value="GTP-CH-I_C/QueF"/>
</dbReference>
<keyword evidence="10" id="KW-0783">Tetrahydrobiopterin biosynthesis</keyword>
<dbReference type="GO" id="GO:0006508">
    <property type="term" value="P:proteolysis"/>
    <property type="evidence" value="ECO:0007669"/>
    <property type="project" value="UniProtKB-KW"/>
</dbReference>
<dbReference type="PROSITE" id="PS00141">
    <property type="entry name" value="ASP_PROTEASE"/>
    <property type="match status" value="2"/>
</dbReference>
<evidence type="ECO:0000256" key="9">
    <source>
        <dbReference type="ARBA" id="ARBA00022801"/>
    </source>
</evidence>
<dbReference type="GO" id="GO:0051604">
    <property type="term" value="P:protein maturation"/>
    <property type="evidence" value="ECO:0007669"/>
    <property type="project" value="InterPro"/>
</dbReference>
<evidence type="ECO:0000256" key="11">
    <source>
        <dbReference type="ARBA" id="ARBA00023134"/>
    </source>
</evidence>
<evidence type="ECO:0000313" key="20">
    <source>
        <dbReference type="Proteomes" id="UP000290809"/>
    </source>
</evidence>
<dbReference type="Gene3D" id="3.30.1130.10">
    <property type="match status" value="1"/>
</dbReference>
<dbReference type="EC" id="3.5.4.16" evidence="4"/>
<dbReference type="InterPro" id="IPR018234">
    <property type="entry name" value="GTP_CycHdrlase_I_CS"/>
</dbReference>
<dbReference type="SUPFAM" id="SSF55620">
    <property type="entry name" value="Tetrahydrobiopterin biosynthesis enzymes-like"/>
    <property type="match status" value="1"/>
</dbReference>
<evidence type="ECO:0000256" key="13">
    <source>
        <dbReference type="PIRSR" id="PIRSR601461-1"/>
    </source>
</evidence>
<dbReference type="UniPathway" id="UPA00848">
    <property type="reaction ID" value="UER00151"/>
</dbReference>
<feature type="region of interest" description="Disordered" evidence="16">
    <location>
        <begin position="744"/>
        <end position="763"/>
    </location>
</feature>
<evidence type="ECO:0000256" key="7">
    <source>
        <dbReference type="ARBA" id="ARBA00022741"/>
    </source>
</evidence>
<evidence type="ECO:0000256" key="17">
    <source>
        <dbReference type="SAM" id="SignalP"/>
    </source>
</evidence>
<dbReference type="GO" id="GO:0046654">
    <property type="term" value="P:tetrahydrofolate biosynthetic process"/>
    <property type="evidence" value="ECO:0007669"/>
    <property type="project" value="InterPro"/>
</dbReference>
<protein>
    <recommendedName>
        <fullName evidence="5">GTP cyclohydrolase 1</fullName>
        <ecNumber evidence="4">3.5.4.16</ecNumber>
    </recommendedName>
    <alternativeName>
        <fullName evidence="12">GTP cyclohydrolase I</fullName>
    </alternativeName>
</protein>
<evidence type="ECO:0000256" key="15">
    <source>
        <dbReference type="RuleBase" id="RU000454"/>
    </source>
</evidence>
<feature type="domain" description="Peptidase A1" evidence="18">
    <location>
        <begin position="73"/>
        <end position="395"/>
    </location>
</feature>
<comment type="similarity">
    <text evidence="3">Belongs to the GTP cyclohydrolase I family.</text>
</comment>
<dbReference type="FunFam" id="2.40.70.10:FF:000115">
    <property type="entry name" value="Lysosomal aspartic protease"/>
    <property type="match status" value="1"/>
</dbReference>
<gene>
    <name evidence="19" type="ORF">DC041_0009645</name>
</gene>
<dbReference type="InterPro" id="IPR001969">
    <property type="entry name" value="Aspartic_peptidase_AS"/>
</dbReference>
<dbReference type="GO" id="GO:0004190">
    <property type="term" value="F:aspartic-type endopeptidase activity"/>
    <property type="evidence" value="ECO:0007669"/>
    <property type="project" value="UniProtKB-KW"/>
</dbReference>
<organism evidence="19 20">
    <name type="scientific">Schistosoma bovis</name>
    <name type="common">Blood fluke</name>
    <dbReference type="NCBI Taxonomy" id="6184"/>
    <lineage>
        <taxon>Eukaryota</taxon>
        <taxon>Metazoa</taxon>
        <taxon>Spiralia</taxon>
        <taxon>Lophotrochozoa</taxon>
        <taxon>Platyhelminthes</taxon>
        <taxon>Trematoda</taxon>
        <taxon>Digenea</taxon>
        <taxon>Strigeidida</taxon>
        <taxon>Schistosomatoidea</taxon>
        <taxon>Schistosomatidae</taxon>
        <taxon>Schistosoma</taxon>
    </lineage>
</organism>
<dbReference type="InterPro" id="IPR021109">
    <property type="entry name" value="Peptidase_aspartic_dom_sf"/>
</dbReference>
<evidence type="ECO:0000256" key="2">
    <source>
        <dbReference type="ARBA" id="ARBA00007447"/>
    </source>
</evidence>
<dbReference type="Pfam" id="PF01227">
    <property type="entry name" value="GTP_cyclohydroI"/>
    <property type="match status" value="1"/>
</dbReference>
<keyword evidence="11" id="KW-0342">GTP-binding</keyword>
<dbReference type="HAMAP" id="MF_00223">
    <property type="entry name" value="FolE"/>
    <property type="match status" value="1"/>
</dbReference>
<comment type="pathway">
    <text evidence="1">Cofactor biosynthesis; 7,8-dihydroneopterin triphosphate biosynthesis; 7,8-dihydroneopterin triphosphate from GTP: step 1/1.</text>
</comment>
<keyword evidence="20" id="KW-1185">Reference proteome</keyword>
<keyword evidence="14" id="KW-1015">Disulfide bond</keyword>
<dbReference type="EMBL" id="QMKO01002298">
    <property type="protein sequence ID" value="RTG83992.1"/>
    <property type="molecule type" value="Genomic_DNA"/>
</dbReference>
<evidence type="ECO:0000256" key="14">
    <source>
        <dbReference type="PIRSR" id="PIRSR601461-2"/>
    </source>
</evidence>
<dbReference type="InterPro" id="IPR057433">
    <property type="entry name" value="LMF1/2_C"/>
</dbReference>
<dbReference type="Gene3D" id="2.40.70.10">
    <property type="entry name" value="Acid Proteases"/>
    <property type="match status" value="2"/>
</dbReference>
<comment type="similarity">
    <text evidence="2 15">Belongs to the peptidase A1 family.</text>
</comment>
<dbReference type="GO" id="GO:0006729">
    <property type="term" value="P:tetrahydrobiopterin biosynthetic process"/>
    <property type="evidence" value="ECO:0007669"/>
    <property type="project" value="UniProtKB-KW"/>
</dbReference>
<evidence type="ECO:0000256" key="10">
    <source>
        <dbReference type="ARBA" id="ARBA00023007"/>
    </source>
</evidence>
<dbReference type="InterPro" id="IPR043134">
    <property type="entry name" value="GTP-CH-I_N"/>
</dbReference>
<dbReference type="InterPro" id="IPR001461">
    <property type="entry name" value="Aspartic_peptidase_A1"/>
</dbReference>
<dbReference type="Pfam" id="PF00026">
    <property type="entry name" value="Asp"/>
    <property type="match status" value="1"/>
</dbReference>
<dbReference type="PANTHER" id="PTHR47966">
    <property type="entry name" value="BETA-SITE APP-CLEAVING ENZYME, ISOFORM A-RELATED"/>
    <property type="match status" value="1"/>
</dbReference>
<evidence type="ECO:0000313" key="19">
    <source>
        <dbReference type="EMBL" id="RTG83992.1"/>
    </source>
</evidence>
<keyword evidence="8 15" id="KW-0064">Aspartyl protease</keyword>
<dbReference type="NCBIfam" id="NF006825">
    <property type="entry name" value="PRK09347.1-2"/>
    <property type="match status" value="1"/>
</dbReference>
<evidence type="ECO:0000259" key="18">
    <source>
        <dbReference type="PROSITE" id="PS51767"/>
    </source>
</evidence>
<dbReference type="SUPFAM" id="SSF50630">
    <property type="entry name" value="Acid proteases"/>
    <property type="match status" value="1"/>
</dbReference>
<dbReference type="InterPro" id="IPR033121">
    <property type="entry name" value="PEPTIDASE_A1"/>
</dbReference>
<dbReference type="PANTHER" id="PTHR47966:SF51">
    <property type="entry name" value="BETA-SITE APP-CLEAVING ENZYME, ISOFORM A-RELATED"/>
    <property type="match status" value="1"/>
</dbReference>
<feature type="disulfide bond" evidence="14">
    <location>
        <begin position="104"/>
        <end position="111"/>
    </location>
</feature>
<evidence type="ECO:0000256" key="4">
    <source>
        <dbReference type="ARBA" id="ARBA00012715"/>
    </source>
</evidence>
<keyword evidence="9 15" id="KW-0378">Hydrolase</keyword>
<evidence type="ECO:0000256" key="16">
    <source>
        <dbReference type="SAM" id="MobiDB-lite"/>
    </source>
</evidence>
<keyword evidence="17" id="KW-0732">Signal</keyword>
<evidence type="ECO:0000256" key="1">
    <source>
        <dbReference type="ARBA" id="ARBA00005080"/>
    </source>
</evidence>
<dbReference type="PROSITE" id="PS51767">
    <property type="entry name" value="PEPTIDASE_A1"/>
    <property type="match status" value="1"/>
</dbReference>
<evidence type="ECO:0000256" key="12">
    <source>
        <dbReference type="ARBA" id="ARBA00030854"/>
    </source>
</evidence>
<accession>A0A430Q8H1</accession>
<dbReference type="Gene3D" id="1.10.286.10">
    <property type="match status" value="1"/>
</dbReference>
<evidence type="ECO:0000256" key="5">
    <source>
        <dbReference type="ARBA" id="ARBA00017272"/>
    </source>
</evidence>
<dbReference type="GO" id="GO:0005525">
    <property type="term" value="F:GTP binding"/>
    <property type="evidence" value="ECO:0007669"/>
    <property type="project" value="UniProtKB-KW"/>
</dbReference>
<name>A0A430Q8H1_SCHBO</name>
<comment type="caution">
    <text evidence="19">The sequence shown here is derived from an EMBL/GenBank/DDBJ whole genome shotgun (WGS) entry which is preliminary data.</text>
</comment>